<dbReference type="Gene3D" id="1.10.8.50">
    <property type="match status" value="1"/>
</dbReference>
<keyword evidence="8" id="KW-0511">Multifunctional enzyme</keyword>
<feature type="domain" description="Formamidopyrimidine-DNA glycosylase catalytic" evidence="10">
    <location>
        <begin position="2"/>
        <end position="151"/>
    </location>
</feature>
<evidence type="ECO:0000256" key="2">
    <source>
        <dbReference type="ARBA" id="ARBA00009409"/>
    </source>
</evidence>
<keyword evidence="9" id="KW-0326">Glycosidase</keyword>
<evidence type="ECO:0000313" key="11">
    <source>
        <dbReference type="EMBL" id="OHA14241.1"/>
    </source>
</evidence>
<dbReference type="GO" id="GO:0016829">
    <property type="term" value="F:lyase activity"/>
    <property type="evidence" value="ECO:0007669"/>
    <property type="project" value="UniProtKB-KW"/>
</dbReference>
<evidence type="ECO:0000256" key="4">
    <source>
        <dbReference type="ARBA" id="ARBA00022801"/>
    </source>
</evidence>
<evidence type="ECO:0000256" key="6">
    <source>
        <dbReference type="ARBA" id="ARBA00023204"/>
    </source>
</evidence>
<reference evidence="11 12" key="1">
    <citation type="journal article" date="2016" name="Nat. Commun.">
        <title>Thousands of microbial genomes shed light on interconnected biogeochemical processes in an aquifer system.</title>
        <authorList>
            <person name="Anantharaman K."/>
            <person name="Brown C.T."/>
            <person name="Hug L.A."/>
            <person name="Sharon I."/>
            <person name="Castelle C.J."/>
            <person name="Probst A.J."/>
            <person name="Thomas B.C."/>
            <person name="Singh A."/>
            <person name="Wilkins M.J."/>
            <person name="Karaoz U."/>
            <person name="Brodie E.L."/>
            <person name="Williams K.H."/>
            <person name="Hubbard S.S."/>
            <person name="Banfield J.F."/>
        </authorList>
    </citation>
    <scope>NUCLEOTIDE SEQUENCE [LARGE SCALE GENOMIC DNA]</scope>
</reference>
<dbReference type="GO" id="GO:0006284">
    <property type="term" value="P:base-excision repair"/>
    <property type="evidence" value="ECO:0007669"/>
    <property type="project" value="InterPro"/>
</dbReference>
<dbReference type="InterPro" id="IPR010979">
    <property type="entry name" value="Ribosomal_uS13-like_H2TH"/>
</dbReference>
<evidence type="ECO:0000256" key="5">
    <source>
        <dbReference type="ARBA" id="ARBA00023125"/>
    </source>
</evidence>
<dbReference type="GO" id="GO:0034039">
    <property type="term" value="F:8-oxo-7,8-dihydroguanine DNA N-glycosylase activity"/>
    <property type="evidence" value="ECO:0007669"/>
    <property type="project" value="TreeGrafter"/>
</dbReference>
<keyword evidence="5" id="KW-0238">DNA-binding</keyword>
<dbReference type="Gene3D" id="3.20.190.10">
    <property type="entry name" value="MutM-like, N-terminal"/>
    <property type="match status" value="1"/>
</dbReference>
<dbReference type="AlphaFoldDB" id="A0A1G2LTW5"/>
<evidence type="ECO:0000256" key="1">
    <source>
        <dbReference type="ARBA" id="ARBA00001668"/>
    </source>
</evidence>
<keyword evidence="3" id="KW-0227">DNA damage</keyword>
<evidence type="ECO:0000313" key="12">
    <source>
        <dbReference type="Proteomes" id="UP000178302"/>
    </source>
</evidence>
<dbReference type="GO" id="GO:0008270">
    <property type="term" value="F:zinc ion binding"/>
    <property type="evidence" value="ECO:0007669"/>
    <property type="project" value="InterPro"/>
</dbReference>
<keyword evidence="6" id="KW-0234">DNA repair</keyword>
<name>A0A1G2LTW5_9BACT</name>
<evidence type="ECO:0000256" key="3">
    <source>
        <dbReference type="ARBA" id="ARBA00022763"/>
    </source>
</evidence>
<dbReference type="PANTHER" id="PTHR22993">
    <property type="entry name" value="FORMAMIDOPYRIMIDINE-DNA GLYCOSYLASE"/>
    <property type="match status" value="1"/>
</dbReference>
<dbReference type="Pfam" id="PF01149">
    <property type="entry name" value="Fapy_DNA_glyco"/>
    <property type="match status" value="1"/>
</dbReference>
<dbReference type="CDD" id="cd08966">
    <property type="entry name" value="EcFpg-like_N"/>
    <property type="match status" value="1"/>
</dbReference>
<protein>
    <recommendedName>
        <fullName evidence="10">Formamidopyrimidine-DNA glycosylase catalytic domain-containing protein</fullName>
    </recommendedName>
</protein>
<feature type="non-terminal residue" evidence="11">
    <location>
        <position position="313"/>
    </location>
</feature>
<dbReference type="InterPro" id="IPR012319">
    <property type="entry name" value="FPG_cat"/>
</dbReference>
<dbReference type="InterPro" id="IPR035937">
    <property type="entry name" value="FPG_N"/>
</dbReference>
<dbReference type="GO" id="GO:0003906">
    <property type="term" value="F:DNA-(apurinic or apyrimidinic site) endonuclease activity"/>
    <property type="evidence" value="ECO:0007669"/>
    <property type="project" value="InterPro"/>
</dbReference>
<dbReference type="PROSITE" id="PS51068">
    <property type="entry name" value="FPG_CAT"/>
    <property type="match status" value="1"/>
</dbReference>
<accession>A0A1G2LTW5</accession>
<dbReference type="PANTHER" id="PTHR22993:SF9">
    <property type="entry name" value="FORMAMIDOPYRIMIDINE-DNA GLYCOSYLASE"/>
    <property type="match status" value="1"/>
</dbReference>
<sequence length="313" mass="35781">MPELPEVQTIVSDLKKVLPGLKITDVWCGWTKMIKKPDNFADFREKLVEKKILEVRRQGKNILIDLSGGQTLLIHQKMTGHLLYGKYRIKTQNAKRKTQNNRSKSKNEKNLKWVAAEAGPLRDDPYNRFVHLVFELSNGRHLALSDLRKFAKVLIWPTPELNELDDLRKLGPDPLDKSFSFPEFKKIFNGKKGKMRAGEAFFLGGAKAWQIKKFLMEQKNIAGIGNIYSDEILWEAGIHPLKNIQEIKEADLRKIFNAIKKVLKKAIKAKGDSISDYRRPSGEKGGYQNIQNAYHMTGKKCGKNDGGVIQRIK</sequence>
<proteinExistence type="inferred from homology"/>
<comment type="caution">
    <text evidence="11">The sequence shown here is derived from an EMBL/GenBank/DDBJ whole genome shotgun (WGS) entry which is preliminary data.</text>
</comment>
<keyword evidence="7" id="KW-0456">Lyase</keyword>
<dbReference type="SMART" id="SM00898">
    <property type="entry name" value="Fapy_DNA_glyco"/>
    <property type="match status" value="1"/>
</dbReference>
<evidence type="ECO:0000256" key="7">
    <source>
        <dbReference type="ARBA" id="ARBA00023239"/>
    </source>
</evidence>
<dbReference type="InterPro" id="IPR015886">
    <property type="entry name" value="H2TH_FPG"/>
</dbReference>
<gene>
    <name evidence="11" type="ORF">A2909_02950</name>
</gene>
<evidence type="ECO:0000259" key="10">
    <source>
        <dbReference type="PROSITE" id="PS51068"/>
    </source>
</evidence>
<dbReference type="SUPFAM" id="SSF46946">
    <property type="entry name" value="S13-like H2TH domain"/>
    <property type="match status" value="1"/>
</dbReference>
<dbReference type="GO" id="GO:0003684">
    <property type="term" value="F:damaged DNA binding"/>
    <property type="evidence" value="ECO:0007669"/>
    <property type="project" value="InterPro"/>
</dbReference>
<dbReference type="Proteomes" id="UP000178302">
    <property type="component" value="Unassembled WGS sequence"/>
</dbReference>
<organism evidence="11 12">
    <name type="scientific">Candidatus Tagabacteria bacterium RIFCSPLOWO2_01_FULL_39_11</name>
    <dbReference type="NCBI Taxonomy" id="1802295"/>
    <lineage>
        <taxon>Bacteria</taxon>
        <taxon>Candidatus Tagaibacteriota</taxon>
    </lineage>
</organism>
<dbReference type="EMBL" id="MHQZ01000016">
    <property type="protein sequence ID" value="OHA14241.1"/>
    <property type="molecule type" value="Genomic_DNA"/>
</dbReference>
<evidence type="ECO:0000256" key="9">
    <source>
        <dbReference type="ARBA" id="ARBA00023295"/>
    </source>
</evidence>
<comment type="catalytic activity">
    <reaction evidence="1">
        <text>Hydrolysis of DNA containing ring-opened 7-methylguanine residues, releasing 2,6-diamino-4-hydroxy-5-(N-methyl)formamidopyrimidine.</text>
        <dbReference type="EC" id="3.2.2.23"/>
    </reaction>
</comment>
<comment type="similarity">
    <text evidence="2">Belongs to the FPG family.</text>
</comment>
<dbReference type="Pfam" id="PF06831">
    <property type="entry name" value="H2TH"/>
    <property type="match status" value="1"/>
</dbReference>
<dbReference type="SMART" id="SM01232">
    <property type="entry name" value="H2TH"/>
    <property type="match status" value="1"/>
</dbReference>
<dbReference type="SUPFAM" id="SSF81624">
    <property type="entry name" value="N-terminal domain of MutM-like DNA repair proteins"/>
    <property type="match status" value="1"/>
</dbReference>
<keyword evidence="4" id="KW-0378">Hydrolase</keyword>
<evidence type="ECO:0000256" key="8">
    <source>
        <dbReference type="ARBA" id="ARBA00023268"/>
    </source>
</evidence>